<dbReference type="AlphaFoldDB" id="C4J783"/>
<keyword evidence="1" id="KW-0472">Membrane</keyword>
<feature type="transmembrane region" description="Helical" evidence="1">
    <location>
        <begin position="9"/>
        <end position="26"/>
    </location>
</feature>
<name>C4J783_MAIZE</name>
<dbReference type="EMBL" id="BT086680">
    <property type="protein sequence ID" value="ACR37033.1"/>
    <property type="molecule type" value="mRNA"/>
</dbReference>
<keyword evidence="1" id="KW-0812">Transmembrane</keyword>
<sequence>MRPERPREILILVKVILWFLVGMKFVKRQGWVNVG</sequence>
<keyword evidence="1" id="KW-1133">Transmembrane helix</keyword>
<reference evidence="2" key="1">
    <citation type="journal article" date="2009" name="PLoS Genet.">
        <title>Sequencing, mapping, and analysis of 27,455 maize full-length cDNAs.</title>
        <authorList>
            <person name="Soderlund C."/>
            <person name="Descour A."/>
            <person name="Kudrna D."/>
            <person name="Bomhoff M."/>
            <person name="Boyd L."/>
            <person name="Currie J."/>
            <person name="Angelova A."/>
            <person name="Collura K."/>
            <person name="Wissotski M."/>
            <person name="Ashley E."/>
            <person name="Morrow D."/>
            <person name="Fernandes J."/>
            <person name="Walbot V."/>
            <person name="Yu Y."/>
        </authorList>
    </citation>
    <scope>NUCLEOTIDE SEQUENCE</scope>
    <source>
        <strain evidence="2">B73</strain>
    </source>
</reference>
<accession>C4J783</accession>
<organism evidence="2">
    <name type="scientific">Zea mays</name>
    <name type="common">Maize</name>
    <dbReference type="NCBI Taxonomy" id="4577"/>
    <lineage>
        <taxon>Eukaryota</taxon>
        <taxon>Viridiplantae</taxon>
        <taxon>Streptophyta</taxon>
        <taxon>Embryophyta</taxon>
        <taxon>Tracheophyta</taxon>
        <taxon>Spermatophyta</taxon>
        <taxon>Magnoliopsida</taxon>
        <taxon>Liliopsida</taxon>
        <taxon>Poales</taxon>
        <taxon>Poaceae</taxon>
        <taxon>PACMAD clade</taxon>
        <taxon>Panicoideae</taxon>
        <taxon>Andropogonodae</taxon>
        <taxon>Andropogoneae</taxon>
        <taxon>Tripsacinae</taxon>
        <taxon>Zea</taxon>
    </lineage>
</organism>
<evidence type="ECO:0000256" key="1">
    <source>
        <dbReference type="SAM" id="Phobius"/>
    </source>
</evidence>
<proteinExistence type="evidence at transcript level"/>
<evidence type="ECO:0000313" key="2">
    <source>
        <dbReference type="EMBL" id="ACR37033.1"/>
    </source>
</evidence>
<protein>
    <submittedName>
        <fullName evidence="2">Uncharacterized protein</fullName>
    </submittedName>
</protein>